<dbReference type="RefSeq" id="WP_075151973.1">
    <property type="nucleotide sequence ID" value="NZ_JAQQGM010000002.1"/>
</dbReference>
<protein>
    <submittedName>
        <fullName evidence="2">Uncharacterized protein</fullName>
    </submittedName>
</protein>
<gene>
    <name evidence="2" type="ORF">BRX40_13670</name>
    <name evidence="3" type="ORF">CA257_21070</name>
</gene>
<sequence length="81" mass="8534">MGAIPEVPATVRTRDQLASWIDRTVDDALATNLPARLRFLVAVMDRAAEIRAASKSGAPATSPAGAPAIPSPCQPETTHER</sequence>
<evidence type="ECO:0000313" key="5">
    <source>
        <dbReference type="Proteomes" id="UP000286681"/>
    </source>
</evidence>
<reference evidence="2" key="1">
    <citation type="submission" date="2016-12" db="EMBL/GenBank/DDBJ databases">
        <title>Whole genome sequencing of Sphingomonas koreensis.</title>
        <authorList>
            <person name="Conlan S."/>
            <person name="Thomas P.J."/>
            <person name="Mullikin J."/>
            <person name="Palmore T.N."/>
            <person name="Frank K.M."/>
            <person name="Segre J.A."/>
        </authorList>
    </citation>
    <scope>NUCLEOTIDE SEQUENCE</scope>
    <source>
        <strain evidence="2">ABOJV</strain>
    </source>
</reference>
<feature type="region of interest" description="Disordered" evidence="1">
    <location>
        <begin position="51"/>
        <end position="81"/>
    </location>
</feature>
<evidence type="ECO:0000313" key="3">
    <source>
        <dbReference type="EMBL" id="RSU99145.1"/>
    </source>
</evidence>
<dbReference type="EMBL" id="CP018820">
    <property type="protein sequence ID" value="APR53335.1"/>
    <property type="molecule type" value="Genomic_DNA"/>
</dbReference>
<keyword evidence="4" id="KW-1185">Reference proteome</keyword>
<reference evidence="4" key="2">
    <citation type="submission" date="2016-12" db="EMBL/GenBank/DDBJ databases">
        <title>Whole genome sequencing of Sphingomonas sp. ABOJV.</title>
        <authorList>
            <person name="Conlan S."/>
            <person name="Thomas P.J."/>
            <person name="Mullikin J."/>
            <person name="Palmore T.N."/>
            <person name="Frank K.M."/>
            <person name="Segre J.A."/>
        </authorList>
    </citation>
    <scope>NUCLEOTIDE SEQUENCE [LARGE SCALE GENOMIC DNA]</scope>
    <source>
        <strain evidence="4">ABOJV</strain>
    </source>
</reference>
<organism evidence="2 4">
    <name type="scientific">Sphingomonas koreensis</name>
    <dbReference type="NCBI Taxonomy" id="93064"/>
    <lineage>
        <taxon>Bacteria</taxon>
        <taxon>Pseudomonadati</taxon>
        <taxon>Pseudomonadota</taxon>
        <taxon>Alphaproteobacteria</taxon>
        <taxon>Sphingomonadales</taxon>
        <taxon>Sphingomonadaceae</taxon>
        <taxon>Sphingomonas</taxon>
    </lineage>
</organism>
<name>A0A1L6JBQ0_9SPHN</name>
<dbReference type="Proteomes" id="UP000286681">
    <property type="component" value="Unassembled WGS sequence"/>
</dbReference>
<evidence type="ECO:0000256" key="1">
    <source>
        <dbReference type="SAM" id="MobiDB-lite"/>
    </source>
</evidence>
<reference evidence="3 5" key="3">
    <citation type="submission" date="2018-07" db="EMBL/GenBank/DDBJ databases">
        <title>Genomic and Epidemiologic Investigation of an Indolent Hospital Outbreak.</title>
        <authorList>
            <person name="Johnson R.C."/>
            <person name="Deming C."/>
            <person name="Conlan S."/>
            <person name="Zellmer C.J."/>
            <person name="Michelin A.V."/>
            <person name="Lee-Lin S."/>
            <person name="Thomas P.J."/>
            <person name="Park M."/>
            <person name="Weingarten R.A."/>
            <person name="Less J."/>
            <person name="Dekker J.P."/>
            <person name="Frank K.M."/>
            <person name="Musser K.A."/>
            <person name="Mcquiston J.R."/>
            <person name="Henderson D.K."/>
            <person name="Lau A.F."/>
            <person name="Palmore T.N."/>
            <person name="Segre J.A."/>
        </authorList>
    </citation>
    <scope>NUCLEOTIDE SEQUENCE [LARGE SCALE GENOMIC DNA]</scope>
    <source>
        <strain evidence="3 5">SK-NIH.Env10_0317</strain>
    </source>
</reference>
<dbReference type="EMBL" id="QQWO01000026">
    <property type="protein sequence ID" value="RSU99145.1"/>
    <property type="molecule type" value="Genomic_DNA"/>
</dbReference>
<dbReference type="STRING" id="93064.BRX40_13670"/>
<feature type="compositionally biased region" description="Low complexity" evidence="1">
    <location>
        <begin position="53"/>
        <end position="68"/>
    </location>
</feature>
<evidence type="ECO:0000313" key="4">
    <source>
        <dbReference type="Proteomes" id="UP000185161"/>
    </source>
</evidence>
<dbReference type="KEGG" id="skr:BRX40_13670"/>
<accession>A0A1L6JBQ0</accession>
<dbReference type="Proteomes" id="UP000185161">
    <property type="component" value="Chromosome"/>
</dbReference>
<evidence type="ECO:0000313" key="2">
    <source>
        <dbReference type="EMBL" id="APR53335.1"/>
    </source>
</evidence>
<dbReference type="AlphaFoldDB" id="A0A1L6JBQ0"/>
<proteinExistence type="predicted"/>